<keyword evidence="1" id="KW-1133">Transmembrane helix</keyword>
<feature type="transmembrane region" description="Helical" evidence="1">
    <location>
        <begin position="6"/>
        <end position="25"/>
    </location>
</feature>
<dbReference type="Pfam" id="PF12732">
    <property type="entry name" value="YtxH"/>
    <property type="match status" value="1"/>
</dbReference>
<evidence type="ECO:0000313" key="2">
    <source>
        <dbReference type="EMBL" id="KAA6313095.1"/>
    </source>
</evidence>
<reference evidence="2" key="1">
    <citation type="submission" date="2019-03" db="EMBL/GenBank/DDBJ databases">
        <title>Single cell metagenomics reveals metabolic interactions within the superorganism composed of flagellate Streblomastix strix and complex community of Bacteroidetes bacteria on its surface.</title>
        <authorList>
            <person name="Treitli S.C."/>
            <person name="Kolisko M."/>
            <person name="Husnik F."/>
            <person name="Keeling P."/>
            <person name="Hampl V."/>
        </authorList>
    </citation>
    <scope>NUCLEOTIDE SEQUENCE</scope>
    <source>
        <strain evidence="2">STM</strain>
    </source>
</reference>
<evidence type="ECO:0008006" key="3">
    <source>
        <dbReference type="Google" id="ProtNLM"/>
    </source>
</evidence>
<dbReference type="AlphaFoldDB" id="A0A5J4PUG4"/>
<accession>A0A5J4PUG4</accession>
<proteinExistence type="predicted"/>
<keyword evidence="1" id="KW-0812">Transmembrane</keyword>
<organism evidence="2">
    <name type="scientific">termite gut metagenome</name>
    <dbReference type="NCBI Taxonomy" id="433724"/>
    <lineage>
        <taxon>unclassified sequences</taxon>
        <taxon>metagenomes</taxon>
        <taxon>organismal metagenomes</taxon>
    </lineage>
</organism>
<dbReference type="EMBL" id="SNRY01006213">
    <property type="protein sequence ID" value="KAA6313095.1"/>
    <property type="molecule type" value="Genomic_DNA"/>
</dbReference>
<sequence>MKSLNVLVAFLGGALIGAALGILFAPEKGEDTRNKIAELLRQKGIKLSEDELDEFVGKIMDKIKG</sequence>
<evidence type="ECO:0000256" key="1">
    <source>
        <dbReference type="SAM" id="Phobius"/>
    </source>
</evidence>
<dbReference type="InterPro" id="IPR024623">
    <property type="entry name" value="YtxH"/>
</dbReference>
<gene>
    <name evidence="2" type="ORF">EZS27_036081</name>
</gene>
<comment type="caution">
    <text evidence="2">The sequence shown here is derived from an EMBL/GenBank/DDBJ whole genome shotgun (WGS) entry which is preliminary data.</text>
</comment>
<name>A0A5J4PUG4_9ZZZZ</name>
<protein>
    <recommendedName>
        <fullName evidence="3">YtxH domain-containing protein</fullName>
    </recommendedName>
</protein>
<keyword evidence="1" id="KW-0472">Membrane</keyword>